<protein>
    <recommendedName>
        <fullName evidence="3">Transposase</fullName>
    </recommendedName>
</protein>
<keyword evidence="2" id="KW-1185">Reference proteome</keyword>
<evidence type="ECO:0008006" key="3">
    <source>
        <dbReference type="Google" id="ProtNLM"/>
    </source>
</evidence>
<dbReference type="Proteomes" id="UP000319578">
    <property type="component" value="Unassembled WGS sequence"/>
</dbReference>
<reference evidence="1 2" key="1">
    <citation type="submission" date="2019-06" db="EMBL/GenBank/DDBJ databases">
        <title>Whole genome shotgun sequence of Brevibacillus reuszeri NBRC 15719.</title>
        <authorList>
            <person name="Hosoyama A."/>
            <person name="Uohara A."/>
            <person name="Ohji S."/>
            <person name="Ichikawa N."/>
        </authorList>
    </citation>
    <scope>NUCLEOTIDE SEQUENCE [LARGE SCALE GENOMIC DNA]</scope>
    <source>
        <strain evidence="1 2">NBRC 15719</strain>
    </source>
</reference>
<accession>A0ABQ0TNH9</accession>
<evidence type="ECO:0000313" key="2">
    <source>
        <dbReference type="Proteomes" id="UP000319578"/>
    </source>
</evidence>
<comment type="caution">
    <text evidence="1">The sequence shown here is derived from an EMBL/GenBank/DDBJ whole genome shotgun (WGS) entry which is preliminary data.</text>
</comment>
<sequence length="48" mass="5716">MYLSNEELDMLKIMIDCLNAQVELIKEEQELVEKIHQKVLKEKAKRVT</sequence>
<dbReference type="EMBL" id="BJON01000012">
    <property type="protein sequence ID" value="GED69411.1"/>
    <property type="molecule type" value="Genomic_DNA"/>
</dbReference>
<name>A0ABQ0TNH9_9BACL</name>
<gene>
    <name evidence="1" type="ORF">BRE01_31130</name>
</gene>
<evidence type="ECO:0000313" key="1">
    <source>
        <dbReference type="EMBL" id="GED69411.1"/>
    </source>
</evidence>
<proteinExistence type="predicted"/>
<organism evidence="1 2">
    <name type="scientific">Brevibacillus reuszeri</name>
    <dbReference type="NCBI Taxonomy" id="54915"/>
    <lineage>
        <taxon>Bacteria</taxon>
        <taxon>Bacillati</taxon>
        <taxon>Bacillota</taxon>
        <taxon>Bacilli</taxon>
        <taxon>Bacillales</taxon>
        <taxon>Paenibacillaceae</taxon>
        <taxon>Brevibacillus</taxon>
    </lineage>
</organism>